<dbReference type="EMBL" id="CP097507">
    <property type="protein sequence ID" value="URE07784.1"/>
    <property type="molecule type" value="Genomic_DNA"/>
</dbReference>
<dbReference type="AlphaFoldDB" id="A0A9E7G3S7"/>
<reference evidence="2" key="1">
    <citation type="submission" date="2022-05" db="EMBL/GenBank/DDBJ databases">
        <title>The Musa troglodytarum L. genome provides insights into the mechanism of non-climacteric behaviour and enrichment of carotenoids.</title>
        <authorList>
            <person name="Wang J."/>
        </authorList>
    </citation>
    <scope>NUCLEOTIDE SEQUENCE</scope>
    <source>
        <tissue evidence="2">Leaf</tissue>
    </source>
</reference>
<evidence type="ECO:0000313" key="3">
    <source>
        <dbReference type="Proteomes" id="UP001055439"/>
    </source>
</evidence>
<feature type="compositionally biased region" description="Basic residues" evidence="1">
    <location>
        <begin position="1"/>
        <end position="20"/>
    </location>
</feature>
<feature type="region of interest" description="Disordered" evidence="1">
    <location>
        <begin position="1"/>
        <end position="21"/>
    </location>
</feature>
<organism evidence="2 3">
    <name type="scientific">Musa troglodytarum</name>
    <name type="common">fe'i banana</name>
    <dbReference type="NCBI Taxonomy" id="320322"/>
    <lineage>
        <taxon>Eukaryota</taxon>
        <taxon>Viridiplantae</taxon>
        <taxon>Streptophyta</taxon>
        <taxon>Embryophyta</taxon>
        <taxon>Tracheophyta</taxon>
        <taxon>Spermatophyta</taxon>
        <taxon>Magnoliopsida</taxon>
        <taxon>Liliopsida</taxon>
        <taxon>Zingiberales</taxon>
        <taxon>Musaceae</taxon>
        <taxon>Musa</taxon>
    </lineage>
</organism>
<dbReference type="Proteomes" id="UP001055439">
    <property type="component" value="Chromosome 5"/>
</dbReference>
<keyword evidence="3" id="KW-1185">Reference proteome</keyword>
<protein>
    <submittedName>
        <fullName evidence="2">Uncharacterized protein</fullName>
    </submittedName>
</protein>
<evidence type="ECO:0000313" key="2">
    <source>
        <dbReference type="EMBL" id="URE07784.1"/>
    </source>
</evidence>
<evidence type="ECO:0000256" key="1">
    <source>
        <dbReference type="SAM" id="MobiDB-lite"/>
    </source>
</evidence>
<feature type="region of interest" description="Disordered" evidence="1">
    <location>
        <begin position="90"/>
        <end position="119"/>
    </location>
</feature>
<accession>A0A9E7G3S7</accession>
<feature type="non-terminal residue" evidence="2">
    <location>
        <position position="119"/>
    </location>
</feature>
<gene>
    <name evidence="2" type="ORF">MUK42_37103</name>
</gene>
<feature type="compositionally biased region" description="Basic and acidic residues" evidence="1">
    <location>
        <begin position="108"/>
        <end position="119"/>
    </location>
</feature>
<name>A0A9E7G3S7_9LILI</name>
<feature type="compositionally biased region" description="Low complexity" evidence="1">
    <location>
        <begin position="90"/>
        <end position="99"/>
    </location>
</feature>
<proteinExistence type="predicted"/>
<sequence>MRRAGTKGRRCGRRRRSRRWCRVEKKRGPPIDEMAGVRREKPALGGAWEQSARAPMSTPIMMFMNTVAMGDIAWNPSQGLTTNEHIKVTSLDSGDGSRSNSDDQEFNLLDKTDEASDSK</sequence>